<evidence type="ECO:0000313" key="3">
    <source>
        <dbReference type="Proteomes" id="UP001066276"/>
    </source>
</evidence>
<sequence length="184" mass="19227">MRVISQLRTPRGDSLALNLQLHTSRGTHSTLRTIPTALALAVRRKIGAPTWSGRPALADSGYPRAASGASPGVAGGPARTGLQCTDAPHWAEEVRCCRGERIALPADCRRAWTCQADWGAPLGPYWLVCCRGGGGSGRGPPSCPGLLVTWAARGRAGGLRRGAGPRRRTRGGSGASGSEPWSVR</sequence>
<name>A0AAV7MUI9_PLEWA</name>
<dbReference type="AlphaFoldDB" id="A0AAV7MUI9"/>
<evidence type="ECO:0000313" key="2">
    <source>
        <dbReference type="EMBL" id="KAJ1107431.1"/>
    </source>
</evidence>
<protein>
    <submittedName>
        <fullName evidence="2">Uncharacterized protein</fullName>
    </submittedName>
</protein>
<organism evidence="2 3">
    <name type="scientific">Pleurodeles waltl</name>
    <name type="common">Iberian ribbed newt</name>
    <dbReference type="NCBI Taxonomy" id="8319"/>
    <lineage>
        <taxon>Eukaryota</taxon>
        <taxon>Metazoa</taxon>
        <taxon>Chordata</taxon>
        <taxon>Craniata</taxon>
        <taxon>Vertebrata</taxon>
        <taxon>Euteleostomi</taxon>
        <taxon>Amphibia</taxon>
        <taxon>Batrachia</taxon>
        <taxon>Caudata</taxon>
        <taxon>Salamandroidea</taxon>
        <taxon>Salamandridae</taxon>
        <taxon>Pleurodelinae</taxon>
        <taxon>Pleurodeles</taxon>
    </lineage>
</organism>
<gene>
    <name evidence="2" type="ORF">NDU88_004821</name>
</gene>
<feature type="region of interest" description="Disordered" evidence="1">
    <location>
        <begin position="157"/>
        <end position="184"/>
    </location>
</feature>
<reference evidence="2" key="1">
    <citation type="journal article" date="2022" name="bioRxiv">
        <title>Sequencing and chromosome-scale assembly of the giantPleurodeles waltlgenome.</title>
        <authorList>
            <person name="Brown T."/>
            <person name="Elewa A."/>
            <person name="Iarovenko S."/>
            <person name="Subramanian E."/>
            <person name="Araus A.J."/>
            <person name="Petzold A."/>
            <person name="Susuki M."/>
            <person name="Suzuki K.-i.T."/>
            <person name="Hayashi T."/>
            <person name="Toyoda A."/>
            <person name="Oliveira C."/>
            <person name="Osipova E."/>
            <person name="Leigh N.D."/>
            <person name="Simon A."/>
            <person name="Yun M.H."/>
        </authorList>
    </citation>
    <scope>NUCLEOTIDE SEQUENCE</scope>
    <source>
        <strain evidence="2">20211129_DDA</strain>
        <tissue evidence="2">Liver</tissue>
    </source>
</reference>
<dbReference type="EMBL" id="JANPWB010000013">
    <property type="protein sequence ID" value="KAJ1107431.1"/>
    <property type="molecule type" value="Genomic_DNA"/>
</dbReference>
<comment type="caution">
    <text evidence="2">The sequence shown here is derived from an EMBL/GenBank/DDBJ whole genome shotgun (WGS) entry which is preliminary data.</text>
</comment>
<dbReference type="Proteomes" id="UP001066276">
    <property type="component" value="Chromosome 9"/>
</dbReference>
<keyword evidence="3" id="KW-1185">Reference proteome</keyword>
<accession>A0AAV7MUI9</accession>
<proteinExistence type="predicted"/>
<evidence type="ECO:0000256" key="1">
    <source>
        <dbReference type="SAM" id="MobiDB-lite"/>
    </source>
</evidence>